<dbReference type="PANTHER" id="PTHR16932">
    <property type="entry name" value="INTERFERON ALPHA-INDUCIBLE PROTEIN 27"/>
    <property type="match status" value="1"/>
</dbReference>
<proteinExistence type="inferred from homology"/>
<sequence length="525" mass="57583">MRMLNDVCFPCIEMPLRCFLTSRPHDQRLSSRPDGTIFCSRNPEAWEEWLMLRGDGPHANEVKLISRSHQTLLVMKPDGYTTACSEQSMPEDYDPLWKIRRSADGGFSLSSVHHGRYLSFKGSRQWNIEFQTGELCFISNPHYDKRVKCGMSGSLEMTHNWKGWEVFRFIEAGDGDVRITSWTHKEKVLCADQEGHVLTTENLLGDWGKWRVESAPDGAHGVVIKSVSHGTYLSSCGERLYASPQFEHKASTWHLESAHSQNYFISCAAHDKRISTSDSSPFTSPNRGAREEWKVGVVEMMGEDNLITLKNCTHGKFLTSNEDGFVCMADHVGPDQVWKARHSPHGGIFMISNSYNRCLACNDDGHLYTVPFEDHQGTWETWSLEPKMPHTFSKEQKKKWILTGSLIAASAMMVPLGVVGIIGAMGFTAEGIAAGSVAAGMMSAEAIAAGGGVLAGGTVATLQSIGAVGLGLAGTSVAMGAGAVIGATTAGIVCAVAGEEHFDADYINNGPKPSEKRPFCNWRVW</sequence>
<keyword evidence="3 6" id="KW-0812">Transmembrane</keyword>
<reference evidence="7" key="1">
    <citation type="submission" date="2021-01" db="EMBL/GenBank/DDBJ databases">
        <authorList>
            <person name="Corre E."/>
            <person name="Pelletier E."/>
            <person name="Niang G."/>
            <person name="Scheremetjew M."/>
            <person name="Finn R."/>
            <person name="Kale V."/>
            <person name="Holt S."/>
            <person name="Cochrane G."/>
            <person name="Meng A."/>
            <person name="Brown T."/>
            <person name="Cohen L."/>
        </authorList>
    </citation>
    <scope>NUCLEOTIDE SEQUENCE</scope>
    <source>
        <strain evidence="7">CCMP3107</strain>
    </source>
</reference>
<dbReference type="InterPro" id="IPR008999">
    <property type="entry name" value="Actin-crosslinking"/>
</dbReference>
<dbReference type="PANTHER" id="PTHR16932:SF18">
    <property type="entry name" value="INTERFERON, ALPHA-INDUCIBLE PROTEIN 27-LIKE 2"/>
    <property type="match status" value="1"/>
</dbReference>
<evidence type="ECO:0000256" key="5">
    <source>
        <dbReference type="ARBA" id="ARBA00023136"/>
    </source>
</evidence>
<dbReference type="EMBL" id="HBIU01048740">
    <property type="protein sequence ID" value="CAE0642864.1"/>
    <property type="molecule type" value="Transcribed_RNA"/>
</dbReference>
<feature type="transmembrane region" description="Helical" evidence="6">
    <location>
        <begin position="477"/>
        <end position="498"/>
    </location>
</feature>
<dbReference type="AlphaFoldDB" id="A0A7S3Y6W0"/>
<dbReference type="Pfam" id="PF06140">
    <property type="entry name" value="Ifi-6-16"/>
    <property type="match status" value="1"/>
</dbReference>
<dbReference type="SUPFAM" id="SSF50405">
    <property type="entry name" value="Actin-crosslinking proteins"/>
    <property type="match status" value="2"/>
</dbReference>
<evidence type="ECO:0000256" key="1">
    <source>
        <dbReference type="ARBA" id="ARBA00004141"/>
    </source>
</evidence>
<dbReference type="CDD" id="cd00257">
    <property type="entry name" value="beta-trefoil_FSCN-like"/>
    <property type="match status" value="1"/>
</dbReference>
<keyword evidence="4 6" id="KW-1133">Transmembrane helix</keyword>
<dbReference type="Gene3D" id="6.10.110.10">
    <property type="match status" value="1"/>
</dbReference>
<protein>
    <recommendedName>
        <fullName evidence="8">Fascin domain-containing protein</fullName>
    </recommendedName>
</protein>
<keyword evidence="5 6" id="KW-0472">Membrane</keyword>
<evidence type="ECO:0000256" key="3">
    <source>
        <dbReference type="ARBA" id="ARBA00022692"/>
    </source>
</evidence>
<evidence type="ECO:0000313" key="7">
    <source>
        <dbReference type="EMBL" id="CAE0642864.1"/>
    </source>
</evidence>
<accession>A0A7S3Y6W0</accession>
<dbReference type="InterPro" id="IPR038213">
    <property type="entry name" value="IFI6/IFI27-like_sf"/>
</dbReference>
<evidence type="ECO:0000256" key="4">
    <source>
        <dbReference type="ARBA" id="ARBA00022989"/>
    </source>
</evidence>
<gene>
    <name evidence="7" type="ORF">HAKA00212_LOCUS21722</name>
</gene>
<evidence type="ECO:0000256" key="2">
    <source>
        <dbReference type="ARBA" id="ARBA00007262"/>
    </source>
</evidence>
<dbReference type="Gene3D" id="2.80.10.50">
    <property type="match status" value="2"/>
</dbReference>
<feature type="transmembrane region" description="Helical" evidence="6">
    <location>
        <begin position="400"/>
        <end position="427"/>
    </location>
</feature>
<name>A0A7S3Y6W0_HETAK</name>
<evidence type="ECO:0000256" key="6">
    <source>
        <dbReference type="SAM" id="Phobius"/>
    </source>
</evidence>
<dbReference type="GO" id="GO:0016020">
    <property type="term" value="C:membrane"/>
    <property type="evidence" value="ECO:0007669"/>
    <property type="project" value="UniProtKB-SubCell"/>
</dbReference>
<dbReference type="InterPro" id="IPR009311">
    <property type="entry name" value="IFI6/IFI27-like"/>
</dbReference>
<evidence type="ECO:0008006" key="8">
    <source>
        <dbReference type="Google" id="ProtNLM"/>
    </source>
</evidence>
<organism evidence="7">
    <name type="scientific">Heterosigma akashiwo</name>
    <name type="common">Chromophytic alga</name>
    <name type="synonym">Heterosigma carterae</name>
    <dbReference type="NCBI Taxonomy" id="2829"/>
    <lineage>
        <taxon>Eukaryota</taxon>
        <taxon>Sar</taxon>
        <taxon>Stramenopiles</taxon>
        <taxon>Ochrophyta</taxon>
        <taxon>Raphidophyceae</taxon>
        <taxon>Chattonellales</taxon>
        <taxon>Chattonellaceae</taxon>
        <taxon>Heterosigma</taxon>
    </lineage>
</organism>
<comment type="similarity">
    <text evidence="2">Belongs to the IFI6/IFI27 family.</text>
</comment>
<comment type="subcellular location">
    <subcellularLocation>
        <location evidence="1">Membrane</location>
        <topology evidence="1">Multi-pass membrane protein</topology>
    </subcellularLocation>
</comment>